<comment type="caution">
    <text evidence="1">The sequence shown here is derived from an EMBL/GenBank/DDBJ whole genome shotgun (WGS) entry which is preliminary data.</text>
</comment>
<proteinExistence type="predicted"/>
<name>A0A7J9G129_9ROSI</name>
<evidence type="ECO:0008006" key="3">
    <source>
        <dbReference type="Google" id="ProtNLM"/>
    </source>
</evidence>
<evidence type="ECO:0000313" key="2">
    <source>
        <dbReference type="Proteomes" id="UP000593560"/>
    </source>
</evidence>
<dbReference type="OrthoDB" id="985400at2759"/>
<organism evidence="1 2">
    <name type="scientific">Gossypium harknessii</name>
    <dbReference type="NCBI Taxonomy" id="34285"/>
    <lineage>
        <taxon>Eukaryota</taxon>
        <taxon>Viridiplantae</taxon>
        <taxon>Streptophyta</taxon>
        <taxon>Embryophyta</taxon>
        <taxon>Tracheophyta</taxon>
        <taxon>Spermatophyta</taxon>
        <taxon>Magnoliopsida</taxon>
        <taxon>eudicotyledons</taxon>
        <taxon>Gunneridae</taxon>
        <taxon>Pentapetalae</taxon>
        <taxon>rosids</taxon>
        <taxon>malvids</taxon>
        <taxon>Malvales</taxon>
        <taxon>Malvaceae</taxon>
        <taxon>Malvoideae</taxon>
        <taxon>Gossypium</taxon>
    </lineage>
</organism>
<dbReference type="AlphaFoldDB" id="A0A7J9G129"/>
<sequence length="71" mass="8082">MMGDRAKLYGFEESVKIGRLLNITKVTFKTDCASLASRIKKHCNCNKVEDFTINYAISNEDHLVFGIITLR</sequence>
<gene>
    <name evidence="1" type="ORF">Gohar_015700</name>
</gene>
<accession>A0A7J9G129</accession>
<protein>
    <recommendedName>
        <fullName evidence="3">RNase H type-1 domain-containing protein</fullName>
    </recommendedName>
</protein>
<keyword evidence="2" id="KW-1185">Reference proteome</keyword>
<evidence type="ECO:0000313" key="1">
    <source>
        <dbReference type="EMBL" id="MBA0791101.1"/>
    </source>
</evidence>
<dbReference type="Proteomes" id="UP000593560">
    <property type="component" value="Unassembled WGS sequence"/>
</dbReference>
<dbReference type="EMBL" id="JABFAD010000001">
    <property type="protein sequence ID" value="MBA0791101.1"/>
    <property type="molecule type" value="Genomic_DNA"/>
</dbReference>
<reference evidence="1 2" key="1">
    <citation type="journal article" date="2019" name="Genome Biol. Evol.">
        <title>Insights into the evolution of the New World diploid cottons (Gossypium, subgenus Houzingenia) based on genome sequencing.</title>
        <authorList>
            <person name="Grover C.E."/>
            <person name="Arick M.A. 2nd"/>
            <person name="Thrash A."/>
            <person name="Conover J.L."/>
            <person name="Sanders W.S."/>
            <person name="Peterson D.G."/>
            <person name="Frelichowski J.E."/>
            <person name="Scheffler J.A."/>
            <person name="Scheffler B.E."/>
            <person name="Wendel J.F."/>
        </authorList>
    </citation>
    <scope>NUCLEOTIDE SEQUENCE [LARGE SCALE GENOMIC DNA]</scope>
    <source>
        <strain evidence="1">0</strain>
        <tissue evidence="1">Leaf</tissue>
    </source>
</reference>